<evidence type="ECO:0000256" key="16">
    <source>
        <dbReference type="ARBA" id="ARBA00023098"/>
    </source>
</evidence>
<keyword evidence="9" id="KW-1003">Cell membrane</keyword>
<dbReference type="Pfam" id="PF03372">
    <property type="entry name" value="Exo_endo_phos"/>
    <property type="match status" value="1"/>
</dbReference>
<dbReference type="Ensembl" id="ENSXETT00000124554">
    <property type="protein sequence ID" value="ENSXETP00000109565"/>
    <property type="gene ID" value="ENSXETG00000006675"/>
</dbReference>
<proteinExistence type="inferred from homology"/>
<evidence type="ECO:0000256" key="29">
    <source>
        <dbReference type="ARBA" id="ARBA00051412"/>
    </source>
</evidence>
<accession>A0A803JNP4</accession>
<evidence type="ECO:0000256" key="30">
    <source>
        <dbReference type="ARBA" id="ARBA00068544"/>
    </source>
</evidence>
<feature type="compositionally biased region" description="Acidic residues" evidence="33">
    <location>
        <begin position="816"/>
        <end position="826"/>
    </location>
</feature>
<evidence type="ECO:0000256" key="8">
    <source>
        <dbReference type="ARBA" id="ARBA00022473"/>
    </source>
</evidence>
<comment type="pathway">
    <text evidence="3">Lipid metabolism; sphingolipid metabolism.</text>
</comment>
<dbReference type="GO" id="GO:0005886">
    <property type="term" value="C:plasma membrane"/>
    <property type="evidence" value="ECO:0007669"/>
    <property type="project" value="UniProtKB-SubCell"/>
</dbReference>
<dbReference type="GO" id="GO:0046872">
    <property type="term" value="F:metal ion binding"/>
    <property type="evidence" value="ECO:0007669"/>
    <property type="project" value="UniProtKB-KW"/>
</dbReference>
<feature type="domain" description="Transcription factor Iwr1" evidence="36">
    <location>
        <begin position="774"/>
        <end position="837"/>
    </location>
</feature>
<evidence type="ECO:0000313" key="37">
    <source>
        <dbReference type="Ensembl" id="ENSXETP00000109565"/>
    </source>
</evidence>
<evidence type="ECO:0000259" key="36">
    <source>
        <dbReference type="Pfam" id="PF08574"/>
    </source>
</evidence>
<evidence type="ECO:0000256" key="23">
    <source>
        <dbReference type="ARBA" id="ARBA00047675"/>
    </source>
</evidence>
<reference evidence="37" key="2">
    <citation type="submission" date="2021-03" db="UniProtKB">
        <authorList>
            <consortium name="Ensembl"/>
        </authorList>
    </citation>
    <scope>IDENTIFICATION</scope>
</reference>
<dbReference type="GO" id="GO:0000139">
    <property type="term" value="C:Golgi membrane"/>
    <property type="evidence" value="ECO:0007669"/>
    <property type="project" value="UniProtKB-SubCell"/>
</dbReference>
<feature type="transmembrane region" description="Helical" evidence="34">
    <location>
        <begin position="52"/>
        <end position="85"/>
    </location>
</feature>
<evidence type="ECO:0000256" key="17">
    <source>
        <dbReference type="ARBA" id="ARBA00023136"/>
    </source>
</evidence>
<comment type="catalytic activity">
    <reaction evidence="28">
        <text>N-(15Z-tetracosenoyl)sphing-4-enine-1-phosphocholine + H2O = N-(15Z-tetracosenoyl)-sphing-4-enine + phosphocholine + H(+)</text>
        <dbReference type="Rhea" id="RHEA:45320"/>
        <dbReference type="ChEBI" id="CHEBI:15377"/>
        <dbReference type="ChEBI" id="CHEBI:15378"/>
        <dbReference type="ChEBI" id="CHEBI:74450"/>
        <dbReference type="ChEBI" id="CHEBI:74535"/>
        <dbReference type="ChEBI" id="CHEBI:295975"/>
    </reaction>
    <physiologicalReaction direction="left-to-right" evidence="28">
        <dbReference type="Rhea" id="RHEA:45321"/>
    </physiologicalReaction>
</comment>
<evidence type="ECO:0000256" key="34">
    <source>
        <dbReference type="SAM" id="Phobius"/>
    </source>
</evidence>
<dbReference type="CDD" id="cd09078">
    <property type="entry name" value="nSMase"/>
    <property type="match status" value="1"/>
</dbReference>
<evidence type="ECO:0000256" key="21">
    <source>
        <dbReference type="ARBA" id="ARBA00037794"/>
    </source>
</evidence>
<evidence type="ECO:0000256" key="12">
    <source>
        <dbReference type="ARBA" id="ARBA00022801"/>
    </source>
</evidence>
<sequence length="887" mass="100452">MVLYTTPFPSSFLSFLHSLSWALIFPCYWLGDRLLSSFLPTTYEKRQRSDDPCYFQALCIIITTPIYLALLVSSLPFAFIGFLVWSPIQAARRPYIYSHVQEKSHATEAKLLAEWRATGSGKSFCFGTANVCLLPDSMARFNNLFNTQARAKEIGRRIRNGASRPQIKIYIDSPTNTSLSAASFSSLVSPQGGDTSHRAVNVGMKRTTSMEYKGENSGENSSEEGRDGRNGGDTADGEDSPCIIRIGGEDSGHISDTETDAISGHVNVACLAEIEPDFQKSPIANHKNKDADGGSLDSCTASRESLVKVRVADGTADQSSINNKLLYKTSIIKKATARKKKHTDDILDHEISAFFPANLDFLCLQEVFDKRSAKKLKEQLHYYFEYVLYDVGVYSCHGCCGFKFLNSGLLFASRYPILDATYHCYPNGRGIDALAAKGALFVKVQVGTTPQDQRIVGYISCTHLHALAGDAMTRCEQLDMLQEWVSEFRKSTSSSSAANPEELVAFDVICGDLNFDNCSSEDKLEQQHSLFTHYKDPCRLSPGEEKPWAIGTLLDPEGLYDEEVCTPDNLQKVLENEEGRKEYLVYPTSKNHCPNQKGRKVPLKGGGRRVDYLLYTEEGLNMEWKVKEPLHKYVQAAISCNQSCLALRPSLGSKQRIHEELRASKEAERQVSRYRIISSHRPNSEEDNVNVIGLSQLQDVPSDTKEEEKPTEATKCNISSNFQLFDMVQEEPEQEHLVKETEPETILCNSIRMIRERLTVSEAGRESEHRENMDEYVYDIYYSDAYKHGWIQDILYVQPYTEGQELVYEEHEPDEIYEDEDDENEENNWRNDYPDEEEDSDMEERYIGYYENGDEEEGQACKMYALLEFGDDNDDADLDRFKEDRFG</sequence>
<evidence type="ECO:0000256" key="19">
    <source>
        <dbReference type="ARBA" id="ARBA00023288"/>
    </source>
</evidence>
<dbReference type="UniPathway" id="UPA00222"/>
<keyword evidence="17 34" id="KW-0472">Membrane</keyword>
<organism evidence="37">
    <name type="scientific">Xenopus tropicalis</name>
    <name type="common">Western clawed frog</name>
    <name type="synonym">Silurana tropicalis</name>
    <dbReference type="NCBI Taxonomy" id="8364"/>
    <lineage>
        <taxon>Eukaryota</taxon>
        <taxon>Metazoa</taxon>
        <taxon>Chordata</taxon>
        <taxon>Craniata</taxon>
        <taxon>Vertebrata</taxon>
        <taxon>Euteleostomi</taxon>
        <taxon>Amphibia</taxon>
        <taxon>Batrachia</taxon>
        <taxon>Anura</taxon>
        <taxon>Pipoidea</taxon>
        <taxon>Pipidae</taxon>
        <taxon>Xenopodinae</taxon>
        <taxon>Xenopus</taxon>
        <taxon>Silurana</taxon>
    </lineage>
</organism>
<dbReference type="Gene3D" id="3.60.10.10">
    <property type="entry name" value="Endonuclease/exonuclease/phosphatase"/>
    <property type="match status" value="1"/>
</dbReference>
<keyword evidence="19" id="KW-0449">Lipoprotein</keyword>
<comment type="catalytic activity">
    <reaction evidence="24">
        <text>1-hexadecanoyl-sn-glycero-3-phosphocholine + H2O = 1-hexadecanoyl-sn-glycerol + phosphocholine + H(+)</text>
        <dbReference type="Rhea" id="RHEA:41119"/>
        <dbReference type="ChEBI" id="CHEBI:15377"/>
        <dbReference type="ChEBI" id="CHEBI:15378"/>
        <dbReference type="ChEBI" id="CHEBI:72998"/>
        <dbReference type="ChEBI" id="CHEBI:75542"/>
        <dbReference type="ChEBI" id="CHEBI:295975"/>
    </reaction>
    <physiologicalReaction direction="left-to-right" evidence="24">
        <dbReference type="Rhea" id="RHEA:41120"/>
    </physiologicalReaction>
</comment>
<evidence type="ECO:0000256" key="2">
    <source>
        <dbReference type="ARBA" id="ARBA00004193"/>
    </source>
</evidence>
<dbReference type="Pfam" id="PF08574">
    <property type="entry name" value="Iwr1"/>
    <property type="match status" value="1"/>
</dbReference>
<feature type="region of interest" description="Disordered" evidence="33">
    <location>
        <begin position="185"/>
        <end position="241"/>
    </location>
</feature>
<dbReference type="GO" id="GO:0006665">
    <property type="term" value="P:sphingolipid metabolic process"/>
    <property type="evidence" value="ECO:0007669"/>
    <property type="project" value="UniProtKB-UniPathway"/>
</dbReference>
<comment type="catalytic activity">
    <reaction evidence="25">
        <text>an N-(acyl)-sphingosylphosphocholine + H2O = an N-acyl-sphingoid base + phosphocholine + H(+)</text>
        <dbReference type="Rhea" id="RHEA:45300"/>
        <dbReference type="ChEBI" id="CHEBI:15377"/>
        <dbReference type="ChEBI" id="CHEBI:15378"/>
        <dbReference type="ChEBI" id="CHEBI:64583"/>
        <dbReference type="ChEBI" id="CHEBI:83273"/>
        <dbReference type="ChEBI" id="CHEBI:295975"/>
    </reaction>
    <physiologicalReaction direction="left-to-right" evidence="25">
        <dbReference type="Rhea" id="RHEA:45301"/>
    </physiologicalReaction>
</comment>
<comment type="pathway">
    <text evidence="4">Sphingolipid metabolism.</text>
</comment>
<dbReference type="InterPro" id="IPR017766">
    <property type="entry name" value="Sphingomyelinase/PLipase_C"/>
</dbReference>
<evidence type="ECO:0000256" key="5">
    <source>
        <dbReference type="ARBA" id="ARBA00006335"/>
    </source>
</evidence>
<keyword evidence="34" id="KW-0812">Transmembrane</keyword>
<evidence type="ECO:0000256" key="22">
    <source>
        <dbReference type="ARBA" id="ARBA00047268"/>
    </source>
</evidence>
<comment type="similarity">
    <text evidence="6">Belongs to the IWR1/SLC7A6OS family.</text>
</comment>
<evidence type="ECO:0000256" key="15">
    <source>
        <dbReference type="ARBA" id="ARBA00023034"/>
    </source>
</evidence>
<dbReference type="FunFam" id="3.60.10.10:FF:000015">
    <property type="entry name" value="sphingomyelin phosphodiesterase 3"/>
    <property type="match status" value="1"/>
</dbReference>
<evidence type="ECO:0000256" key="33">
    <source>
        <dbReference type="SAM" id="MobiDB-lite"/>
    </source>
</evidence>
<dbReference type="InterPro" id="IPR038772">
    <property type="entry name" value="Sph/SMPD2-like"/>
</dbReference>
<dbReference type="EC" id="3.1.4.12" evidence="7"/>
<dbReference type="InterPro" id="IPR005135">
    <property type="entry name" value="Endo/exonuclease/phosphatase"/>
</dbReference>
<reference evidence="37" key="1">
    <citation type="journal article" date="2010" name="Science">
        <title>The genome of the Western clawed frog Xenopus tropicalis.</title>
        <authorList>
            <person name="Hellsten U."/>
            <person name="Harland R.M."/>
            <person name="Gilchrist M.J."/>
            <person name="Hendrix D."/>
            <person name="Jurka J."/>
            <person name="Kapitonov V."/>
            <person name="Ovcharenko I."/>
            <person name="Putnam N.H."/>
            <person name="Shu S."/>
            <person name="Taher L."/>
            <person name="Blitz I.L."/>
            <person name="Blumberg B."/>
            <person name="Dichmann D.S."/>
            <person name="Dubchak I."/>
            <person name="Amaya E."/>
            <person name="Detter J.C."/>
            <person name="Fletcher R."/>
            <person name="Gerhard D.S."/>
            <person name="Goodstein D."/>
            <person name="Graves T."/>
            <person name="Grigoriev I.V."/>
            <person name="Grimwood J."/>
            <person name="Kawashima T."/>
            <person name="Lindquist E."/>
            <person name="Lucas S.M."/>
            <person name="Mead P.E."/>
            <person name="Mitros T."/>
            <person name="Ogino H."/>
            <person name="Ohta Y."/>
            <person name="Poliakov A.V."/>
            <person name="Pollet N."/>
            <person name="Robert J."/>
            <person name="Salamov A."/>
            <person name="Sater A.K."/>
            <person name="Schmutz J."/>
            <person name="Terry A."/>
            <person name="Vize P.D."/>
            <person name="Warren W.C."/>
            <person name="Wells D."/>
            <person name="Wills A."/>
            <person name="Wilson R.K."/>
            <person name="Zimmerman L.B."/>
            <person name="Zorn A.M."/>
            <person name="Grainger R."/>
            <person name="Grammer T."/>
            <person name="Khokha M.K."/>
            <person name="Richardson P.M."/>
            <person name="Rokhsar D.S."/>
        </authorList>
    </citation>
    <scope>NUCLEOTIDE SEQUENCE [LARGE SCALE GENOMIC DNA]</scope>
    <source>
        <strain evidence="37">Nigerian</strain>
    </source>
</reference>
<dbReference type="InterPro" id="IPR036691">
    <property type="entry name" value="Endo/exonu/phosph_ase_sf"/>
</dbReference>
<evidence type="ECO:0000256" key="3">
    <source>
        <dbReference type="ARBA" id="ARBA00004760"/>
    </source>
</evidence>
<evidence type="ECO:0000256" key="14">
    <source>
        <dbReference type="ARBA" id="ARBA00022919"/>
    </source>
</evidence>
<dbReference type="Bgee" id="ENSXETG00000006675">
    <property type="expression patterns" value="Expressed in brain and 8 other cell types or tissues"/>
</dbReference>
<keyword evidence="18" id="KW-0564">Palmitate</keyword>
<keyword evidence="14" id="KW-0746">Sphingolipid metabolism</keyword>
<comment type="similarity">
    <text evidence="5">Belongs to the neutral sphingomyelinase family.</text>
</comment>
<evidence type="ECO:0000259" key="35">
    <source>
        <dbReference type="Pfam" id="PF03372"/>
    </source>
</evidence>
<evidence type="ECO:0000256" key="31">
    <source>
        <dbReference type="ARBA" id="ARBA00076605"/>
    </source>
</evidence>
<dbReference type="GO" id="GO:0004767">
    <property type="term" value="F:sphingomyelin phosphodiesterase activity"/>
    <property type="evidence" value="ECO:0007669"/>
    <property type="project" value="UniProtKB-EC"/>
</dbReference>
<comment type="catalytic activity">
    <reaction evidence="23">
        <text>a sphingosylphosphocholine + H2O = a sphingoid base + phosphocholine + H(+)</text>
        <dbReference type="Rhea" id="RHEA:45296"/>
        <dbReference type="ChEBI" id="CHEBI:15377"/>
        <dbReference type="ChEBI" id="CHEBI:15378"/>
        <dbReference type="ChEBI" id="CHEBI:84410"/>
        <dbReference type="ChEBI" id="CHEBI:85171"/>
        <dbReference type="ChEBI" id="CHEBI:295975"/>
    </reaction>
    <physiologicalReaction direction="left-to-right" evidence="23">
        <dbReference type="Rhea" id="RHEA:45297"/>
    </physiologicalReaction>
</comment>
<feature type="region of interest" description="Disordered" evidence="33">
    <location>
        <begin position="816"/>
        <end position="842"/>
    </location>
</feature>
<comment type="catalytic activity">
    <reaction evidence="26">
        <text>1-O-octadecyl-sn-glycero-3-phosphocholine + H2O = 1-O-octadecyl-sn-glycerol + phosphocholine + H(+)</text>
        <dbReference type="Rhea" id="RHEA:39923"/>
        <dbReference type="ChEBI" id="CHEBI:15377"/>
        <dbReference type="ChEBI" id="CHEBI:15378"/>
        <dbReference type="ChEBI" id="CHEBI:74001"/>
        <dbReference type="ChEBI" id="CHEBI:75216"/>
        <dbReference type="ChEBI" id="CHEBI:295975"/>
    </reaction>
    <physiologicalReaction direction="left-to-right" evidence="26">
        <dbReference type="Rhea" id="RHEA:39924"/>
    </physiologicalReaction>
</comment>
<evidence type="ECO:0000256" key="6">
    <source>
        <dbReference type="ARBA" id="ARBA00010218"/>
    </source>
</evidence>
<dbReference type="GO" id="GO:0005576">
    <property type="term" value="C:extracellular region"/>
    <property type="evidence" value="ECO:0007669"/>
    <property type="project" value="InterPro"/>
</dbReference>
<keyword evidence="10" id="KW-0597">Phosphoprotein</keyword>
<keyword evidence="15" id="KW-0333">Golgi apparatus</keyword>
<dbReference type="InterPro" id="IPR013883">
    <property type="entry name" value="TF_Iwr1_dom"/>
</dbReference>
<evidence type="ECO:0000256" key="7">
    <source>
        <dbReference type="ARBA" id="ARBA00012369"/>
    </source>
</evidence>
<evidence type="ECO:0000256" key="26">
    <source>
        <dbReference type="ARBA" id="ARBA00049346"/>
    </source>
</evidence>
<evidence type="ECO:0000256" key="24">
    <source>
        <dbReference type="ARBA" id="ARBA00048209"/>
    </source>
</evidence>
<keyword evidence="34" id="KW-1133">Transmembrane helix</keyword>
<keyword evidence="8" id="KW-0217">Developmental protein</keyword>
<evidence type="ECO:0000256" key="11">
    <source>
        <dbReference type="ARBA" id="ARBA00022723"/>
    </source>
</evidence>
<evidence type="ECO:0000256" key="28">
    <source>
        <dbReference type="ARBA" id="ARBA00050994"/>
    </source>
</evidence>
<keyword evidence="12" id="KW-0378">Hydrolase</keyword>
<evidence type="ECO:0000256" key="27">
    <source>
        <dbReference type="ARBA" id="ARBA00049371"/>
    </source>
</evidence>
<feature type="domain" description="Endonuclease/exonuclease/phosphatase" evidence="35">
    <location>
        <begin position="335"/>
        <end position="620"/>
    </location>
</feature>
<comment type="catalytic activity">
    <reaction evidence="27">
        <text>N-(hexadecanoyl)-sphing-4-enine-1-phosphocholine + H2O = N-hexadecanoylsphing-4-enine + phosphocholine + H(+)</text>
        <dbReference type="Rhea" id="RHEA:45644"/>
        <dbReference type="ChEBI" id="CHEBI:15377"/>
        <dbReference type="ChEBI" id="CHEBI:15378"/>
        <dbReference type="ChEBI" id="CHEBI:72959"/>
        <dbReference type="ChEBI" id="CHEBI:78646"/>
        <dbReference type="ChEBI" id="CHEBI:295975"/>
    </reaction>
    <physiologicalReaction direction="left-to-right" evidence="27">
        <dbReference type="Rhea" id="RHEA:45645"/>
    </physiologicalReaction>
</comment>
<dbReference type="PANTHER" id="PTHR16320:SF8">
    <property type="entry name" value="SPHINGOMYELIN PHOSPHODIESTERASE 3"/>
    <property type="match status" value="1"/>
</dbReference>
<evidence type="ECO:0000256" key="32">
    <source>
        <dbReference type="ARBA" id="ARBA00081703"/>
    </source>
</evidence>
<keyword evidence="11" id="KW-0479">Metal-binding</keyword>
<name>A0A803JNP4_XENTR</name>
<comment type="subcellular location">
    <subcellularLocation>
        <location evidence="2">Cell membrane</location>
        <topology evidence="2">Lipid-anchor</topology>
    </subcellularLocation>
    <subcellularLocation>
        <location evidence="21">Golgi apparatus membrane</location>
        <topology evidence="21">Lipid-anchor</topology>
    </subcellularLocation>
</comment>
<feature type="transmembrane region" description="Helical" evidence="34">
    <location>
        <begin position="12"/>
        <end position="31"/>
    </location>
</feature>
<keyword evidence="20" id="KW-0131">Cell cycle</keyword>
<keyword evidence="13" id="KW-0460">Magnesium</keyword>
<keyword evidence="16" id="KW-0443">Lipid metabolism</keyword>
<comment type="catalytic activity">
    <reaction evidence="29">
        <text>N-(tetracosanoyl)-sphing-4-enine-1-phosphocholine + H2O = N-tetracosanoyl-sphing-4-enine + phosphocholine + H(+)</text>
        <dbReference type="Rhea" id="RHEA:45324"/>
        <dbReference type="ChEBI" id="CHEBI:15377"/>
        <dbReference type="ChEBI" id="CHEBI:15378"/>
        <dbReference type="ChEBI" id="CHEBI:72965"/>
        <dbReference type="ChEBI" id="CHEBI:83360"/>
        <dbReference type="ChEBI" id="CHEBI:295975"/>
    </reaction>
    <physiologicalReaction direction="left-to-right" evidence="29">
        <dbReference type="Rhea" id="RHEA:45325"/>
    </physiologicalReaction>
</comment>
<comment type="cofactor">
    <cofactor evidence="1">
        <name>Mg(2+)</name>
        <dbReference type="ChEBI" id="CHEBI:18420"/>
    </cofactor>
</comment>
<dbReference type="GeneTree" id="ENSGT00400000022168"/>
<evidence type="ECO:0000256" key="13">
    <source>
        <dbReference type="ARBA" id="ARBA00022842"/>
    </source>
</evidence>
<dbReference type="Xenbase" id="XB-GENE-1013642">
    <property type="gene designation" value="smpd3"/>
</dbReference>
<protein>
    <recommendedName>
        <fullName evidence="30">Sphingomyelin phosphodiesterase 3</fullName>
        <ecNumber evidence="7">3.1.4.12</ecNumber>
    </recommendedName>
    <alternativeName>
        <fullName evidence="32">Neutral sphingomyelinase 2</fullName>
    </alternativeName>
    <alternativeName>
        <fullName evidence="31">Neutral sphingomyelinase II</fullName>
    </alternativeName>
</protein>
<gene>
    <name evidence="37" type="primary">smpd3</name>
</gene>
<evidence type="ECO:0000256" key="20">
    <source>
        <dbReference type="ARBA" id="ARBA00023306"/>
    </source>
</evidence>
<dbReference type="AlphaFoldDB" id="A0A803JNP4"/>
<evidence type="ECO:0000256" key="4">
    <source>
        <dbReference type="ARBA" id="ARBA00004991"/>
    </source>
</evidence>
<evidence type="ECO:0000256" key="10">
    <source>
        <dbReference type="ARBA" id="ARBA00022553"/>
    </source>
</evidence>
<dbReference type="SUPFAM" id="SSF56219">
    <property type="entry name" value="DNase I-like"/>
    <property type="match status" value="1"/>
</dbReference>
<evidence type="ECO:0000256" key="1">
    <source>
        <dbReference type="ARBA" id="ARBA00001946"/>
    </source>
</evidence>
<comment type="catalytic activity">
    <reaction evidence="22">
        <text>a sphingomyelin + H2O = phosphocholine + an N-acylsphing-4-enine + H(+)</text>
        <dbReference type="Rhea" id="RHEA:19253"/>
        <dbReference type="ChEBI" id="CHEBI:15377"/>
        <dbReference type="ChEBI" id="CHEBI:15378"/>
        <dbReference type="ChEBI" id="CHEBI:17636"/>
        <dbReference type="ChEBI" id="CHEBI:52639"/>
        <dbReference type="ChEBI" id="CHEBI:295975"/>
        <dbReference type="EC" id="3.1.4.12"/>
    </reaction>
    <physiologicalReaction direction="left-to-right" evidence="22">
        <dbReference type="Rhea" id="RHEA:19254"/>
    </physiologicalReaction>
</comment>
<evidence type="ECO:0000256" key="9">
    <source>
        <dbReference type="ARBA" id="ARBA00022475"/>
    </source>
</evidence>
<evidence type="ECO:0000256" key="18">
    <source>
        <dbReference type="ARBA" id="ARBA00023139"/>
    </source>
</evidence>
<dbReference type="PANTHER" id="PTHR16320">
    <property type="entry name" value="SPHINGOMYELINASE FAMILY MEMBER"/>
    <property type="match status" value="1"/>
</dbReference>
<evidence type="ECO:0000256" key="25">
    <source>
        <dbReference type="ARBA" id="ARBA00048325"/>
    </source>
</evidence>